<dbReference type="EMBL" id="VTEG01000005">
    <property type="protein sequence ID" value="TYR99525.1"/>
    <property type="molecule type" value="Genomic_DNA"/>
</dbReference>
<dbReference type="InterPro" id="IPR035945">
    <property type="entry name" value="YhaI-like_sf"/>
</dbReference>
<protein>
    <submittedName>
        <fullName evidence="1">DUF1878 family protein</fullName>
    </submittedName>
</protein>
<comment type="caution">
    <text evidence="1">The sequence shown here is derived from an EMBL/GenBank/DDBJ whole genome shotgun (WGS) entry which is preliminary data.</text>
</comment>
<gene>
    <name evidence="1" type="ORF">FZC84_09815</name>
</gene>
<dbReference type="Pfam" id="PF08963">
    <property type="entry name" value="DUF1878"/>
    <property type="match status" value="1"/>
</dbReference>
<sequence>MNDLLKRIEKIEFQQKLLMEMIPERGYDFYKLIIKKGLSEAQLQEFYQLCERLNIKCQEQKAEGFVFFAPLFKEFTEELNSRLTPQEVIDACTAQKLYPFLMEQLKRNL</sequence>
<dbReference type="Gene3D" id="1.10.3750.10">
    <property type="entry name" value="YhaI-like"/>
    <property type="match status" value="1"/>
</dbReference>
<dbReference type="InterPro" id="IPR015058">
    <property type="entry name" value="DUF1878"/>
</dbReference>
<evidence type="ECO:0000313" key="1">
    <source>
        <dbReference type="EMBL" id="TYR99525.1"/>
    </source>
</evidence>
<reference evidence="1 2" key="1">
    <citation type="submission" date="2019-08" db="EMBL/GenBank/DDBJ databases">
        <title>Bacillus genomes from the desert of Cuatro Cienegas, Coahuila.</title>
        <authorList>
            <person name="Olmedo-Alvarez G."/>
        </authorList>
    </citation>
    <scope>NUCLEOTIDE SEQUENCE [LARGE SCALE GENOMIC DNA]</scope>
    <source>
        <strain evidence="1 2">CH128b_4D</strain>
    </source>
</reference>
<name>A0A5D4MET1_9BACI</name>
<dbReference type="SUPFAM" id="SSF109915">
    <property type="entry name" value="Hypothetical protein YhaI"/>
    <property type="match status" value="1"/>
</dbReference>
<dbReference type="RefSeq" id="WP_148953743.1">
    <property type="nucleotide sequence ID" value="NZ_VTEG01000005.1"/>
</dbReference>
<accession>A0A5D4MET1</accession>
<evidence type="ECO:0000313" key="2">
    <source>
        <dbReference type="Proteomes" id="UP000325182"/>
    </source>
</evidence>
<organism evidence="1 2">
    <name type="scientific">Rossellomorea vietnamensis</name>
    <dbReference type="NCBI Taxonomy" id="218284"/>
    <lineage>
        <taxon>Bacteria</taxon>
        <taxon>Bacillati</taxon>
        <taxon>Bacillota</taxon>
        <taxon>Bacilli</taxon>
        <taxon>Bacillales</taxon>
        <taxon>Bacillaceae</taxon>
        <taxon>Rossellomorea</taxon>
    </lineage>
</organism>
<proteinExistence type="predicted"/>
<dbReference type="Proteomes" id="UP000325182">
    <property type="component" value="Unassembled WGS sequence"/>
</dbReference>
<dbReference type="AlphaFoldDB" id="A0A5D4MET1"/>